<reference evidence="1" key="2">
    <citation type="submission" date="2021-02" db="EMBL/GenBank/DDBJ databases">
        <authorList>
            <person name="Kimball J.A."/>
            <person name="Haas M.W."/>
            <person name="Macchietto M."/>
            <person name="Kono T."/>
            <person name="Duquette J."/>
            <person name="Shao M."/>
        </authorList>
    </citation>
    <scope>NUCLEOTIDE SEQUENCE</scope>
    <source>
        <tissue evidence="1">Fresh leaf tissue</tissue>
    </source>
</reference>
<dbReference type="EMBL" id="JAAALK010000287">
    <property type="protein sequence ID" value="KAG8059279.1"/>
    <property type="molecule type" value="Genomic_DNA"/>
</dbReference>
<comment type="caution">
    <text evidence="1">The sequence shown here is derived from an EMBL/GenBank/DDBJ whole genome shotgun (WGS) entry which is preliminary data.</text>
</comment>
<sequence length="69" mass="7668">MLAAVREICQLSREAWAIRVIAVDIEDNVPSFHLRRPPPGVSKRSAPKKEAPVAYWLAVGGLTSPPERY</sequence>
<evidence type="ECO:0000313" key="1">
    <source>
        <dbReference type="EMBL" id="KAG8059279.1"/>
    </source>
</evidence>
<dbReference type="AlphaFoldDB" id="A0A8J5S2U5"/>
<protein>
    <submittedName>
        <fullName evidence="1">Uncharacterized protein</fullName>
    </submittedName>
</protein>
<dbReference type="Proteomes" id="UP000729402">
    <property type="component" value="Unassembled WGS sequence"/>
</dbReference>
<organism evidence="1 2">
    <name type="scientific">Zizania palustris</name>
    <name type="common">Northern wild rice</name>
    <dbReference type="NCBI Taxonomy" id="103762"/>
    <lineage>
        <taxon>Eukaryota</taxon>
        <taxon>Viridiplantae</taxon>
        <taxon>Streptophyta</taxon>
        <taxon>Embryophyta</taxon>
        <taxon>Tracheophyta</taxon>
        <taxon>Spermatophyta</taxon>
        <taxon>Magnoliopsida</taxon>
        <taxon>Liliopsida</taxon>
        <taxon>Poales</taxon>
        <taxon>Poaceae</taxon>
        <taxon>BOP clade</taxon>
        <taxon>Oryzoideae</taxon>
        <taxon>Oryzeae</taxon>
        <taxon>Zizaniinae</taxon>
        <taxon>Zizania</taxon>
    </lineage>
</organism>
<proteinExistence type="predicted"/>
<accession>A0A8J5S2U5</accession>
<keyword evidence="2" id="KW-1185">Reference proteome</keyword>
<reference evidence="1" key="1">
    <citation type="journal article" date="2021" name="bioRxiv">
        <title>Whole Genome Assembly and Annotation of Northern Wild Rice, Zizania palustris L., Supports a Whole Genome Duplication in the Zizania Genus.</title>
        <authorList>
            <person name="Haas M."/>
            <person name="Kono T."/>
            <person name="Macchietto M."/>
            <person name="Millas R."/>
            <person name="McGilp L."/>
            <person name="Shao M."/>
            <person name="Duquette J."/>
            <person name="Hirsch C.N."/>
            <person name="Kimball J."/>
        </authorList>
    </citation>
    <scope>NUCLEOTIDE SEQUENCE</scope>
    <source>
        <tissue evidence="1">Fresh leaf tissue</tissue>
    </source>
</reference>
<name>A0A8J5S2U5_ZIZPA</name>
<gene>
    <name evidence="1" type="ORF">GUJ93_ZPchr0002g23980</name>
</gene>
<evidence type="ECO:0000313" key="2">
    <source>
        <dbReference type="Proteomes" id="UP000729402"/>
    </source>
</evidence>